<dbReference type="PANTHER" id="PTHR43133">
    <property type="entry name" value="RNA POLYMERASE ECF-TYPE SIGMA FACTO"/>
    <property type="match status" value="1"/>
</dbReference>
<dbReference type="InterPro" id="IPR007627">
    <property type="entry name" value="RNA_pol_sigma70_r2"/>
</dbReference>
<evidence type="ECO:0000259" key="4">
    <source>
        <dbReference type="Pfam" id="PF04542"/>
    </source>
</evidence>
<dbReference type="Proteomes" id="UP001596915">
    <property type="component" value="Unassembled WGS sequence"/>
</dbReference>
<sequence>MPDYDADRFTAIYDGCRQRVWAYVVSRAGRQVADEVVNETFTVAWRKLDDVPESPLPWLLGVARNILRDNIRAEARRASFAAELRSWGNPPRRTLPRRYPSATRCSRRWPRCRRTIGNC</sequence>
<keyword evidence="6" id="KW-1185">Reference proteome</keyword>
<dbReference type="InterPro" id="IPR013325">
    <property type="entry name" value="RNA_pol_sigma_r2"/>
</dbReference>
<proteinExistence type="predicted"/>
<dbReference type="EMBL" id="JBHTGL010000008">
    <property type="protein sequence ID" value="MFD0629773.1"/>
    <property type="molecule type" value="Genomic_DNA"/>
</dbReference>
<keyword evidence="2" id="KW-0731">Sigma factor</keyword>
<accession>A0ABW2X9T4</accession>
<keyword evidence="1" id="KW-0805">Transcription regulation</keyword>
<dbReference type="PANTHER" id="PTHR43133:SF62">
    <property type="entry name" value="RNA POLYMERASE SIGMA FACTOR SIGZ"/>
    <property type="match status" value="1"/>
</dbReference>
<evidence type="ECO:0000313" key="5">
    <source>
        <dbReference type="EMBL" id="MFD0629773.1"/>
    </source>
</evidence>
<comment type="caution">
    <text evidence="5">The sequence shown here is derived from an EMBL/GenBank/DDBJ whole genome shotgun (WGS) entry which is preliminary data.</text>
</comment>
<dbReference type="Pfam" id="PF04542">
    <property type="entry name" value="Sigma70_r2"/>
    <property type="match status" value="1"/>
</dbReference>
<protein>
    <submittedName>
        <fullName evidence="5">RNA polymerase sigma factor</fullName>
    </submittedName>
</protein>
<name>A0ABW2X9T4_9ACTN</name>
<evidence type="ECO:0000313" key="6">
    <source>
        <dbReference type="Proteomes" id="UP001596915"/>
    </source>
</evidence>
<dbReference type="InterPro" id="IPR039425">
    <property type="entry name" value="RNA_pol_sigma-70-like"/>
</dbReference>
<dbReference type="SUPFAM" id="SSF88946">
    <property type="entry name" value="Sigma2 domain of RNA polymerase sigma factors"/>
    <property type="match status" value="1"/>
</dbReference>
<organism evidence="5 6">
    <name type="scientific">Streptomyces sanglieri</name>
    <dbReference type="NCBI Taxonomy" id="193460"/>
    <lineage>
        <taxon>Bacteria</taxon>
        <taxon>Bacillati</taxon>
        <taxon>Actinomycetota</taxon>
        <taxon>Actinomycetes</taxon>
        <taxon>Kitasatosporales</taxon>
        <taxon>Streptomycetaceae</taxon>
        <taxon>Streptomyces</taxon>
    </lineage>
</organism>
<evidence type="ECO:0000256" key="1">
    <source>
        <dbReference type="ARBA" id="ARBA00023015"/>
    </source>
</evidence>
<evidence type="ECO:0000256" key="2">
    <source>
        <dbReference type="ARBA" id="ARBA00023082"/>
    </source>
</evidence>
<reference evidence="6" key="1">
    <citation type="journal article" date="2019" name="Int. J. Syst. Evol. Microbiol.">
        <title>The Global Catalogue of Microorganisms (GCM) 10K type strain sequencing project: providing services to taxonomists for standard genome sequencing and annotation.</title>
        <authorList>
            <consortium name="The Broad Institute Genomics Platform"/>
            <consortium name="The Broad Institute Genome Sequencing Center for Infectious Disease"/>
            <person name="Wu L."/>
            <person name="Ma J."/>
        </authorList>
    </citation>
    <scope>NUCLEOTIDE SEQUENCE [LARGE SCALE GENOMIC DNA]</scope>
    <source>
        <strain evidence="6">JCM 12607</strain>
    </source>
</reference>
<keyword evidence="3" id="KW-0804">Transcription</keyword>
<feature type="domain" description="RNA polymerase sigma-70 region 2" evidence="4">
    <location>
        <begin position="13"/>
        <end position="77"/>
    </location>
</feature>
<evidence type="ECO:0000256" key="3">
    <source>
        <dbReference type="ARBA" id="ARBA00023163"/>
    </source>
</evidence>
<gene>
    <name evidence="5" type="ORF">ACFQ2K_51460</name>
</gene>
<dbReference type="Gene3D" id="1.10.1740.10">
    <property type="match status" value="1"/>
</dbReference>